<keyword evidence="2" id="KW-1185">Reference proteome</keyword>
<dbReference type="Proteomes" id="UP000479710">
    <property type="component" value="Unassembled WGS sequence"/>
</dbReference>
<proteinExistence type="predicted"/>
<sequence>MAASALGGWRREEEPQRCEELGCGGGTAWKEVARSGGEEVFPRLDVAPPEEMAGHSQILCSPSRMWRPAVVGRHRVEAAER</sequence>
<dbReference type="EMBL" id="SPHZ02000012">
    <property type="protein sequence ID" value="KAF0888894.1"/>
    <property type="molecule type" value="Genomic_DNA"/>
</dbReference>
<organism evidence="1 2">
    <name type="scientific">Oryza meyeriana var. granulata</name>
    <dbReference type="NCBI Taxonomy" id="110450"/>
    <lineage>
        <taxon>Eukaryota</taxon>
        <taxon>Viridiplantae</taxon>
        <taxon>Streptophyta</taxon>
        <taxon>Embryophyta</taxon>
        <taxon>Tracheophyta</taxon>
        <taxon>Spermatophyta</taxon>
        <taxon>Magnoliopsida</taxon>
        <taxon>Liliopsida</taxon>
        <taxon>Poales</taxon>
        <taxon>Poaceae</taxon>
        <taxon>BOP clade</taxon>
        <taxon>Oryzoideae</taxon>
        <taxon>Oryzeae</taxon>
        <taxon>Oryzinae</taxon>
        <taxon>Oryza</taxon>
        <taxon>Oryza meyeriana</taxon>
    </lineage>
</organism>
<reference evidence="1 2" key="1">
    <citation type="submission" date="2019-11" db="EMBL/GenBank/DDBJ databases">
        <title>Whole genome sequence of Oryza granulata.</title>
        <authorList>
            <person name="Li W."/>
        </authorList>
    </citation>
    <scope>NUCLEOTIDE SEQUENCE [LARGE SCALE GENOMIC DNA]</scope>
    <source>
        <strain evidence="2">cv. Menghai</strain>
        <tissue evidence="1">Leaf</tissue>
    </source>
</reference>
<dbReference type="AlphaFoldDB" id="A0A6G1BMA3"/>
<evidence type="ECO:0000313" key="2">
    <source>
        <dbReference type="Proteomes" id="UP000479710"/>
    </source>
</evidence>
<protein>
    <submittedName>
        <fullName evidence="1">Uncharacterized protein</fullName>
    </submittedName>
</protein>
<accession>A0A6G1BMA3</accession>
<gene>
    <name evidence="1" type="ORF">E2562_019401</name>
</gene>
<name>A0A6G1BMA3_9ORYZ</name>
<comment type="caution">
    <text evidence="1">The sequence shown here is derived from an EMBL/GenBank/DDBJ whole genome shotgun (WGS) entry which is preliminary data.</text>
</comment>
<evidence type="ECO:0000313" key="1">
    <source>
        <dbReference type="EMBL" id="KAF0888894.1"/>
    </source>
</evidence>